<organism evidence="2 3">
    <name type="scientific">Sinanaerobacter chloroacetimidivorans</name>
    <dbReference type="NCBI Taxonomy" id="2818044"/>
    <lineage>
        <taxon>Bacteria</taxon>
        <taxon>Bacillati</taxon>
        <taxon>Bacillota</taxon>
        <taxon>Clostridia</taxon>
        <taxon>Peptostreptococcales</taxon>
        <taxon>Anaerovoracaceae</taxon>
        <taxon>Sinanaerobacter</taxon>
    </lineage>
</organism>
<dbReference type="InterPro" id="IPR003141">
    <property type="entry name" value="Pol/His_phosphatase_N"/>
</dbReference>
<dbReference type="PANTHER" id="PTHR42924">
    <property type="entry name" value="EXONUCLEASE"/>
    <property type="match status" value="1"/>
</dbReference>
<dbReference type="GO" id="GO:0004534">
    <property type="term" value="F:5'-3' RNA exonuclease activity"/>
    <property type="evidence" value="ECO:0007669"/>
    <property type="project" value="TreeGrafter"/>
</dbReference>
<dbReference type="PANTHER" id="PTHR42924:SF3">
    <property type="entry name" value="POLYMERASE_HISTIDINOL PHOSPHATASE N-TERMINAL DOMAIN-CONTAINING PROTEIN"/>
    <property type="match status" value="1"/>
</dbReference>
<dbReference type="GO" id="GO:0035312">
    <property type="term" value="F:5'-3' DNA exonuclease activity"/>
    <property type="evidence" value="ECO:0007669"/>
    <property type="project" value="TreeGrafter"/>
</dbReference>
<dbReference type="InterPro" id="IPR052018">
    <property type="entry name" value="PHP_domain"/>
</dbReference>
<dbReference type="CDD" id="cd07438">
    <property type="entry name" value="PHP_HisPPase_AMP"/>
    <property type="match status" value="1"/>
</dbReference>
<dbReference type="InterPro" id="IPR016195">
    <property type="entry name" value="Pol/histidinol_Pase-like"/>
</dbReference>
<reference evidence="2" key="1">
    <citation type="submission" date="2021-04" db="EMBL/GenBank/DDBJ databases">
        <title>Sinoanaerobacter chloroacetimidivorans sp. nov., an obligate anaerobic bacterium isolated from anaerobic sludge.</title>
        <authorList>
            <person name="Bao Y."/>
        </authorList>
    </citation>
    <scope>NUCLEOTIDE SEQUENCE</scope>
    <source>
        <strain evidence="2">BAD-6</strain>
    </source>
</reference>
<comment type="caution">
    <text evidence="2">The sequence shown here is derived from an EMBL/GenBank/DDBJ whole genome shotgun (WGS) entry which is preliminary data.</text>
</comment>
<dbReference type="EMBL" id="JAGSND010000003">
    <property type="protein sequence ID" value="MBR0597505.1"/>
    <property type="molecule type" value="Genomic_DNA"/>
</dbReference>
<accession>A0A8J8B2R2</accession>
<dbReference type="Gene3D" id="3.20.20.140">
    <property type="entry name" value="Metal-dependent hydrolases"/>
    <property type="match status" value="1"/>
</dbReference>
<dbReference type="Proteomes" id="UP000675664">
    <property type="component" value="Unassembled WGS sequence"/>
</dbReference>
<name>A0A8J8B2R2_9FIRM</name>
<dbReference type="AlphaFoldDB" id="A0A8J8B2R2"/>
<dbReference type="SMART" id="SM00481">
    <property type="entry name" value="POLIIIAc"/>
    <property type="match status" value="1"/>
</dbReference>
<dbReference type="InterPro" id="IPR004013">
    <property type="entry name" value="PHP_dom"/>
</dbReference>
<evidence type="ECO:0000313" key="3">
    <source>
        <dbReference type="Proteomes" id="UP000675664"/>
    </source>
</evidence>
<gene>
    <name evidence="2" type="ORF">KCX82_06460</name>
</gene>
<protein>
    <submittedName>
        <fullName evidence="2">PHP domain-containing protein</fullName>
    </submittedName>
</protein>
<proteinExistence type="predicted"/>
<keyword evidence="3" id="KW-1185">Reference proteome</keyword>
<dbReference type="Pfam" id="PF02811">
    <property type="entry name" value="PHP"/>
    <property type="match status" value="1"/>
</dbReference>
<evidence type="ECO:0000259" key="1">
    <source>
        <dbReference type="SMART" id="SM00481"/>
    </source>
</evidence>
<sequence length="297" mass="33551">MIDLHLHTHYSDGTLSPEEIVLLAKKNGVDTIAITDHDGMGGISEGLEAGKKWGVQVIPGIELSTEDEYGGYMHILGYGFDIHNEELKREIAVIREKRKERNQKLLAALNEIGCQITQEDLQLREGQDYVGKPVFAMALMKKGYISSPKEAFQEGKFMRAPQVRRIHREKIQTKRAIELIQDAGGIPVLAHPLKIAYLGRGEEGGDFFARLERLIARLKEQGLCGMECYYSKHLLYETERLVQLAEENDLIITAGSDFHGPEFDENLTIGSIPTDPKFNKDRIIKQIQDGIFCRKMV</sequence>
<dbReference type="RefSeq" id="WP_227017636.1">
    <property type="nucleotide sequence ID" value="NZ_JAGSND010000003.1"/>
</dbReference>
<dbReference type="Gene3D" id="1.10.150.650">
    <property type="match status" value="1"/>
</dbReference>
<feature type="domain" description="Polymerase/histidinol phosphatase N-terminal" evidence="1">
    <location>
        <begin position="2"/>
        <end position="67"/>
    </location>
</feature>
<reference evidence="2" key="2">
    <citation type="submission" date="2021-04" db="EMBL/GenBank/DDBJ databases">
        <authorList>
            <person name="Liu J."/>
        </authorList>
    </citation>
    <scope>NUCLEOTIDE SEQUENCE</scope>
    <source>
        <strain evidence="2">BAD-6</strain>
    </source>
</reference>
<dbReference type="SUPFAM" id="SSF89550">
    <property type="entry name" value="PHP domain-like"/>
    <property type="match status" value="1"/>
</dbReference>
<evidence type="ECO:0000313" key="2">
    <source>
        <dbReference type="EMBL" id="MBR0597505.1"/>
    </source>
</evidence>